<evidence type="ECO:0000313" key="2">
    <source>
        <dbReference type="Proteomes" id="UP000011682"/>
    </source>
</evidence>
<keyword evidence="2" id="KW-1185">Reference proteome</keyword>
<dbReference type="Proteomes" id="UP000011682">
    <property type="component" value="Unassembled WGS sequence"/>
</dbReference>
<dbReference type="EMBL" id="ANAH02000025">
    <property type="protein sequence ID" value="EPX58365.1"/>
    <property type="molecule type" value="Genomic_DNA"/>
</dbReference>
<reference evidence="1" key="1">
    <citation type="submission" date="2013-05" db="EMBL/GenBank/DDBJ databases">
        <title>Genome assembly of Cystobacter fuscus DSM 2262.</title>
        <authorList>
            <person name="Sharma G."/>
            <person name="Khatri I."/>
            <person name="Kaur C."/>
            <person name="Mayilraj S."/>
            <person name="Subramanian S."/>
        </authorList>
    </citation>
    <scope>NUCLEOTIDE SEQUENCE [LARGE SCALE GENOMIC DNA]</scope>
    <source>
        <strain evidence="1">DSM 2262</strain>
    </source>
</reference>
<evidence type="ECO:0000313" key="1">
    <source>
        <dbReference type="EMBL" id="EPX58365.1"/>
    </source>
</evidence>
<name>S9P1L3_CYSF2</name>
<protein>
    <submittedName>
        <fullName evidence="1">Uncharacterized protein</fullName>
    </submittedName>
</protein>
<accession>S9P1L3</accession>
<organism evidence="1 2">
    <name type="scientific">Cystobacter fuscus (strain ATCC 25194 / DSM 2262 / NBRC 100088 / M29)</name>
    <dbReference type="NCBI Taxonomy" id="1242864"/>
    <lineage>
        <taxon>Bacteria</taxon>
        <taxon>Pseudomonadati</taxon>
        <taxon>Myxococcota</taxon>
        <taxon>Myxococcia</taxon>
        <taxon>Myxococcales</taxon>
        <taxon>Cystobacterineae</taxon>
        <taxon>Archangiaceae</taxon>
        <taxon>Cystobacter</taxon>
    </lineage>
</organism>
<comment type="caution">
    <text evidence="1">The sequence shown here is derived from an EMBL/GenBank/DDBJ whole genome shotgun (WGS) entry which is preliminary data.</text>
</comment>
<dbReference type="AlphaFoldDB" id="S9P1L3"/>
<sequence length="44" mass="5210">MERQYRDPPRTTAVTFYAPALARRRKTTAEAFRAVIEQFDCIVY</sequence>
<proteinExistence type="predicted"/>
<gene>
    <name evidence="1" type="ORF">D187_004121</name>
</gene>